<dbReference type="SMART" id="SM00360">
    <property type="entry name" value="RRM"/>
    <property type="match status" value="1"/>
</dbReference>
<evidence type="ECO:0000256" key="4">
    <source>
        <dbReference type="ARBA" id="ARBA00022723"/>
    </source>
</evidence>
<dbReference type="PROSITE" id="PS50103">
    <property type="entry name" value="ZF_C3H1"/>
    <property type="match status" value="1"/>
</dbReference>
<evidence type="ECO:0000256" key="2">
    <source>
        <dbReference type="ARBA" id="ARBA00008024"/>
    </source>
</evidence>
<keyword evidence="6 12" id="KW-0863">Zinc-finger</keyword>
<dbReference type="STRING" id="5786.F0ZDH1"/>
<dbReference type="eggNOG" id="KOG0118">
    <property type="taxonomic scope" value="Eukaryota"/>
</dbReference>
<dbReference type="GO" id="GO:0006397">
    <property type="term" value="P:mRNA processing"/>
    <property type="evidence" value="ECO:0007669"/>
    <property type="project" value="UniProtKB-KW"/>
</dbReference>
<organism evidence="16 17">
    <name type="scientific">Dictyostelium purpureum</name>
    <name type="common">Slime mold</name>
    <dbReference type="NCBI Taxonomy" id="5786"/>
    <lineage>
        <taxon>Eukaryota</taxon>
        <taxon>Amoebozoa</taxon>
        <taxon>Evosea</taxon>
        <taxon>Eumycetozoa</taxon>
        <taxon>Dictyostelia</taxon>
        <taxon>Dictyosteliales</taxon>
        <taxon>Dictyosteliaceae</taxon>
        <taxon>Dictyostelium</taxon>
    </lineage>
</organism>
<keyword evidence="9" id="KW-0508">mRNA splicing</keyword>
<evidence type="ECO:0000256" key="7">
    <source>
        <dbReference type="ARBA" id="ARBA00022833"/>
    </source>
</evidence>
<feature type="domain" description="C3H1-type" evidence="15">
    <location>
        <begin position="101"/>
        <end position="128"/>
    </location>
</feature>
<dbReference type="InterPro" id="IPR000504">
    <property type="entry name" value="RRM_dom"/>
</dbReference>
<dbReference type="GO" id="GO:0008270">
    <property type="term" value="F:zinc ion binding"/>
    <property type="evidence" value="ECO:0007669"/>
    <property type="project" value="UniProtKB-KW"/>
</dbReference>
<evidence type="ECO:0000256" key="9">
    <source>
        <dbReference type="ARBA" id="ARBA00023187"/>
    </source>
</evidence>
<feature type="compositionally biased region" description="Low complexity" evidence="13">
    <location>
        <begin position="448"/>
        <end position="459"/>
    </location>
</feature>
<dbReference type="SUPFAM" id="SSF54928">
    <property type="entry name" value="RNA-binding domain, RBD"/>
    <property type="match status" value="1"/>
</dbReference>
<dbReference type="AlphaFoldDB" id="F0ZDH1"/>
<dbReference type="Gene3D" id="3.30.70.330">
    <property type="match status" value="1"/>
</dbReference>
<dbReference type="KEGG" id="dpp:DICPUDRAFT_53563"/>
<dbReference type="InterPro" id="IPR034181">
    <property type="entry name" value="Cwc2_RRM"/>
</dbReference>
<evidence type="ECO:0000256" key="11">
    <source>
        <dbReference type="PROSITE-ProRule" id="PRU00176"/>
    </source>
</evidence>
<evidence type="ECO:0000256" key="1">
    <source>
        <dbReference type="ARBA" id="ARBA00004123"/>
    </source>
</evidence>
<evidence type="ECO:0000256" key="3">
    <source>
        <dbReference type="ARBA" id="ARBA00022664"/>
    </source>
</evidence>
<dbReference type="PANTHER" id="PTHR14089:SF2">
    <property type="entry name" value="PRE-MRNA-SPLICING FACTOR CWC2"/>
    <property type="match status" value="1"/>
</dbReference>
<comment type="similarity">
    <text evidence="2">Belongs to the RRM CWC2 family.</text>
</comment>
<feature type="compositionally biased region" description="Basic and acidic residues" evidence="13">
    <location>
        <begin position="460"/>
        <end position="472"/>
    </location>
</feature>
<dbReference type="GO" id="GO:0071007">
    <property type="term" value="C:U2-type catalytic step 2 spliceosome"/>
    <property type="evidence" value="ECO:0000318"/>
    <property type="project" value="GO_Central"/>
</dbReference>
<evidence type="ECO:0000259" key="14">
    <source>
        <dbReference type="PROSITE" id="PS50102"/>
    </source>
</evidence>
<dbReference type="InterPro" id="IPR000571">
    <property type="entry name" value="Znf_CCCH"/>
</dbReference>
<dbReference type="GO" id="GO:0008380">
    <property type="term" value="P:RNA splicing"/>
    <property type="evidence" value="ECO:0007669"/>
    <property type="project" value="UniProtKB-KW"/>
</dbReference>
<dbReference type="PROSITE" id="PS50102">
    <property type="entry name" value="RRM"/>
    <property type="match status" value="1"/>
</dbReference>
<keyword evidence="8 11" id="KW-0694">RNA-binding</keyword>
<evidence type="ECO:0008006" key="18">
    <source>
        <dbReference type="Google" id="ProtNLM"/>
    </source>
</evidence>
<dbReference type="GeneID" id="10502984"/>
<dbReference type="EMBL" id="GL870986">
    <property type="protein sequence ID" value="EGC37980.1"/>
    <property type="molecule type" value="Genomic_DNA"/>
</dbReference>
<evidence type="ECO:0000313" key="16">
    <source>
        <dbReference type="EMBL" id="EGC37980.1"/>
    </source>
</evidence>
<dbReference type="PANTHER" id="PTHR14089">
    <property type="entry name" value="PRE-MRNA-SPLICING FACTOR RBM22"/>
    <property type="match status" value="1"/>
</dbReference>
<evidence type="ECO:0000256" key="5">
    <source>
        <dbReference type="ARBA" id="ARBA00022728"/>
    </source>
</evidence>
<accession>F0ZDH1</accession>
<feature type="zinc finger region" description="C3H1-type" evidence="12">
    <location>
        <begin position="101"/>
        <end position="128"/>
    </location>
</feature>
<evidence type="ECO:0000256" key="12">
    <source>
        <dbReference type="PROSITE-ProRule" id="PRU00723"/>
    </source>
</evidence>
<keyword evidence="3" id="KW-0507">mRNA processing</keyword>
<evidence type="ECO:0000313" key="17">
    <source>
        <dbReference type="Proteomes" id="UP000001064"/>
    </source>
</evidence>
<dbReference type="GO" id="GO:0071006">
    <property type="term" value="C:U2-type catalytic step 1 spliceosome"/>
    <property type="evidence" value="ECO:0000318"/>
    <property type="project" value="GO_Central"/>
</dbReference>
<proteinExistence type="inferred from homology"/>
<protein>
    <recommendedName>
        <fullName evidence="18">Pre-mRNA-splicing factor cwc2</fullName>
    </recommendedName>
</protein>
<dbReference type="CDD" id="cd12360">
    <property type="entry name" value="RRM_cwf2"/>
    <property type="match status" value="1"/>
</dbReference>
<dbReference type="Proteomes" id="UP000001064">
    <property type="component" value="Unassembled WGS sequence"/>
</dbReference>
<dbReference type="Pfam" id="PF00076">
    <property type="entry name" value="RRM_1"/>
    <property type="match status" value="1"/>
</dbReference>
<keyword evidence="7 12" id="KW-0862">Zinc</keyword>
<dbReference type="VEuPathDB" id="AmoebaDB:DICPUDRAFT_53563"/>
<gene>
    <name evidence="16" type="ORF">DICPUDRAFT_53563</name>
</gene>
<feature type="region of interest" description="Disordered" evidence="13">
    <location>
        <begin position="406"/>
        <end position="479"/>
    </location>
</feature>
<evidence type="ECO:0000256" key="10">
    <source>
        <dbReference type="ARBA" id="ARBA00023242"/>
    </source>
</evidence>
<keyword evidence="4 12" id="KW-0479">Metal-binding</keyword>
<reference evidence="17" key="1">
    <citation type="journal article" date="2011" name="Genome Biol.">
        <title>Comparative genomics of the social amoebae Dictyostelium discoideum and Dictyostelium purpureum.</title>
        <authorList>
            <consortium name="US DOE Joint Genome Institute (JGI-PGF)"/>
            <person name="Sucgang R."/>
            <person name="Kuo A."/>
            <person name="Tian X."/>
            <person name="Salerno W."/>
            <person name="Parikh A."/>
            <person name="Feasley C.L."/>
            <person name="Dalin E."/>
            <person name="Tu H."/>
            <person name="Huang E."/>
            <person name="Barry K."/>
            <person name="Lindquist E."/>
            <person name="Shapiro H."/>
            <person name="Bruce D."/>
            <person name="Schmutz J."/>
            <person name="Salamov A."/>
            <person name="Fey P."/>
            <person name="Gaudet P."/>
            <person name="Anjard C."/>
            <person name="Babu M.M."/>
            <person name="Basu S."/>
            <person name="Bushmanova Y."/>
            <person name="van der Wel H."/>
            <person name="Katoh-Kurasawa M."/>
            <person name="Dinh C."/>
            <person name="Coutinho P.M."/>
            <person name="Saito T."/>
            <person name="Elias M."/>
            <person name="Schaap P."/>
            <person name="Kay R.R."/>
            <person name="Henrissat B."/>
            <person name="Eichinger L."/>
            <person name="Rivero F."/>
            <person name="Putnam N.H."/>
            <person name="West C.M."/>
            <person name="Loomis W.F."/>
            <person name="Chisholm R.L."/>
            <person name="Shaulsky G."/>
            <person name="Strassmann J.E."/>
            <person name="Queller D.C."/>
            <person name="Kuspa A."/>
            <person name="Grigoriev I.V."/>
        </authorList>
    </citation>
    <scope>NUCLEOTIDE SEQUENCE [LARGE SCALE GENOMIC DNA]</scope>
    <source>
        <strain evidence="17">QSDP1</strain>
    </source>
</reference>
<dbReference type="GO" id="GO:0036002">
    <property type="term" value="F:pre-mRNA binding"/>
    <property type="evidence" value="ECO:0000318"/>
    <property type="project" value="GO_Central"/>
</dbReference>
<dbReference type="InParanoid" id="F0ZDH1"/>
<dbReference type="InterPro" id="IPR035979">
    <property type="entry name" value="RBD_domain_sf"/>
</dbReference>
<name>F0ZDH1_DICPU</name>
<feature type="compositionally biased region" description="Acidic residues" evidence="13">
    <location>
        <begin position="415"/>
        <end position="439"/>
    </location>
</feature>
<dbReference type="InterPro" id="IPR039171">
    <property type="entry name" value="Cwc2/Slt11"/>
</dbReference>
<keyword evidence="5" id="KW-0747">Spliceosome</keyword>
<dbReference type="GO" id="GO:0017070">
    <property type="term" value="F:U6 snRNA binding"/>
    <property type="evidence" value="ECO:0000318"/>
    <property type="project" value="GO_Central"/>
</dbReference>
<evidence type="ECO:0000256" key="8">
    <source>
        <dbReference type="ARBA" id="ARBA00022884"/>
    </source>
</evidence>
<sequence length="479" mass="55883">MNTNNKKAKTVSNNKTIATKNSDNGFTIGENTIWDLQASLLNRPARKQSTHINSRYEDHDVDTTEYNIWYHRKLGNKNFKDRDISETRCNVLKDCGKTRAGKNAYFCCHFSKGRCVNGADCTFLHRVPTPEDDKRLEITHDIFGRERHKTDRDDMGGVGSFSRDNRTLYIGGIKSNLGGSMEDVVRKHFEEWGKIEYVRVILNRSIAFVRYFYRSNAEFAKEAMADQTLDGGELLNVRWATEDSNPFAKKVDERNVHRVATEVINKRIREMTPDDQSALKFQMTGQYPNTDVQYDKYGQPIQAPNSTPYQIQYRGSQNYEVHPYALQYNKDLEKRQETGNVDGNVAPLGGVGSYYSHDAGHMNKELQQQQYEEYLKSYYQAYGYDYTKLSDEEKQKLQQYYQSYYYGNQTQNKENDEDDDEEEDDENDDENDDEDEEDNEQKKENDSNNENNKNQNNKNQNEKEANTDKEDKEDNEDNE</sequence>
<dbReference type="InterPro" id="IPR032297">
    <property type="entry name" value="Torus"/>
</dbReference>
<dbReference type="OrthoDB" id="10251848at2759"/>
<evidence type="ECO:0000259" key="15">
    <source>
        <dbReference type="PROSITE" id="PS50103"/>
    </source>
</evidence>
<keyword evidence="10" id="KW-0539">Nucleus</keyword>
<comment type="subcellular location">
    <subcellularLocation>
        <location evidence="1">Nucleus</location>
    </subcellularLocation>
</comment>
<dbReference type="InterPro" id="IPR012677">
    <property type="entry name" value="Nucleotide-bd_a/b_plait_sf"/>
</dbReference>
<dbReference type="GO" id="GO:0000974">
    <property type="term" value="C:Prp19 complex"/>
    <property type="evidence" value="ECO:0000318"/>
    <property type="project" value="GO_Central"/>
</dbReference>
<keyword evidence="17" id="KW-1185">Reference proteome</keyword>
<evidence type="ECO:0000256" key="6">
    <source>
        <dbReference type="ARBA" id="ARBA00022771"/>
    </source>
</evidence>
<evidence type="ECO:0000256" key="13">
    <source>
        <dbReference type="SAM" id="MobiDB-lite"/>
    </source>
</evidence>
<dbReference type="Pfam" id="PF16131">
    <property type="entry name" value="Torus"/>
    <property type="match status" value="1"/>
</dbReference>
<dbReference type="OMA" id="NSRYEDH"/>
<dbReference type="FunFam" id="3.30.70.330:FF:000502">
    <property type="entry name" value="Pre-mRNA-splicing factor cwc2, putative"/>
    <property type="match status" value="1"/>
</dbReference>
<dbReference type="RefSeq" id="XP_003285464.1">
    <property type="nucleotide sequence ID" value="XM_003285416.1"/>
</dbReference>
<feature type="domain" description="RRM" evidence="14">
    <location>
        <begin position="166"/>
        <end position="242"/>
    </location>
</feature>